<keyword evidence="2" id="KW-1185">Reference proteome</keyword>
<evidence type="ECO:0000313" key="1">
    <source>
        <dbReference type="EMBL" id="OMJ12876.1"/>
    </source>
</evidence>
<dbReference type="OrthoDB" id="5522521at2759"/>
<evidence type="ECO:0000313" key="2">
    <source>
        <dbReference type="Proteomes" id="UP000187283"/>
    </source>
</evidence>
<dbReference type="Proteomes" id="UP000187283">
    <property type="component" value="Unassembled WGS sequence"/>
</dbReference>
<accession>A0A1R1XE53</accession>
<name>A0A1R1XE53_9FUNG</name>
<proteinExistence type="predicted"/>
<dbReference type="AlphaFoldDB" id="A0A1R1XE53"/>
<comment type="caution">
    <text evidence="1">The sequence shown here is derived from an EMBL/GenBank/DDBJ whole genome shotgun (WGS) entry which is preliminary data.</text>
</comment>
<dbReference type="EMBL" id="LSSN01003748">
    <property type="protein sequence ID" value="OMJ12876.1"/>
    <property type="molecule type" value="Genomic_DNA"/>
</dbReference>
<reference evidence="1 2" key="1">
    <citation type="submission" date="2017-01" db="EMBL/GenBank/DDBJ databases">
        <authorList>
            <person name="Mah S.A."/>
            <person name="Swanson W.J."/>
            <person name="Moy G.W."/>
            <person name="Vacquier V.D."/>
        </authorList>
    </citation>
    <scope>NUCLEOTIDE SEQUENCE [LARGE SCALE GENOMIC DNA]</scope>
    <source>
        <strain evidence="1 2">GSMNP</strain>
    </source>
</reference>
<protein>
    <submittedName>
        <fullName evidence="1">Uncharacterized protein</fullName>
    </submittedName>
</protein>
<sequence>MVSNIIFVFLEPFKDNFRIIEILYGLALWNIYRAKNEAALTSIILPADEDPNTPSKETPEAKLESFFFFIEPGGKDIFNDM</sequence>
<organism evidence="1 2">
    <name type="scientific">Smittium culicis</name>
    <dbReference type="NCBI Taxonomy" id="133412"/>
    <lineage>
        <taxon>Eukaryota</taxon>
        <taxon>Fungi</taxon>
        <taxon>Fungi incertae sedis</taxon>
        <taxon>Zoopagomycota</taxon>
        <taxon>Kickxellomycotina</taxon>
        <taxon>Harpellomycetes</taxon>
        <taxon>Harpellales</taxon>
        <taxon>Legeriomycetaceae</taxon>
        <taxon>Smittium</taxon>
    </lineage>
</organism>
<gene>
    <name evidence="1" type="ORF">AYI70_g8842</name>
</gene>